<name>A0A843VFF0_COLES</name>
<protein>
    <submittedName>
        <fullName evidence="2">Uncharacterized protein</fullName>
    </submittedName>
</protein>
<evidence type="ECO:0000256" key="1">
    <source>
        <dbReference type="SAM" id="MobiDB-lite"/>
    </source>
</evidence>
<dbReference type="AlphaFoldDB" id="A0A843VFF0"/>
<comment type="caution">
    <text evidence="2">The sequence shown here is derived from an EMBL/GenBank/DDBJ whole genome shotgun (WGS) entry which is preliminary data.</text>
</comment>
<proteinExistence type="predicted"/>
<evidence type="ECO:0000313" key="2">
    <source>
        <dbReference type="EMBL" id="MQL91143.1"/>
    </source>
</evidence>
<keyword evidence="3" id="KW-1185">Reference proteome</keyword>
<dbReference type="Proteomes" id="UP000652761">
    <property type="component" value="Unassembled WGS sequence"/>
</dbReference>
<reference evidence="2" key="1">
    <citation type="submission" date="2017-07" db="EMBL/GenBank/DDBJ databases">
        <title>Taro Niue Genome Assembly and Annotation.</title>
        <authorList>
            <person name="Atibalentja N."/>
            <person name="Keating K."/>
            <person name="Fields C.J."/>
        </authorList>
    </citation>
    <scope>NUCLEOTIDE SEQUENCE</scope>
    <source>
        <strain evidence="2">Niue_2</strain>
        <tissue evidence="2">Leaf</tissue>
    </source>
</reference>
<dbReference type="EMBL" id="NMUH01001308">
    <property type="protein sequence ID" value="MQL91143.1"/>
    <property type="molecule type" value="Genomic_DNA"/>
</dbReference>
<organism evidence="2 3">
    <name type="scientific">Colocasia esculenta</name>
    <name type="common">Wild taro</name>
    <name type="synonym">Arum esculentum</name>
    <dbReference type="NCBI Taxonomy" id="4460"/>
    <lineage>
        <taxon>Eukaryota</taxon>
        <taxon>Viridiplantae</taxon>
        <taxon>Streptophyta</taxon>
        <taxon>Embryophyta</taxon>
        <taxon>Tracheophyta</taxon>
        <taxon>Spermatophyta</taxon>
        <taxon>Magnoliopsida</taxon>
        <taxon>Liliopsida</taxon>
        <taxon>Araceae</taxon>
        <taxon>Aroideae</taxon>
        <taxon>Colocasieae</taxon>
        <taxon>Colocasia</taxon>
    </lineage>
</organism>
<feature type="region of interest" description="Disordered" evidence="1">
    <location>
        <begin position="55"/>
        <end position="78"/>
    </location>
</feature>
<accession>A0A843VFF0</accession>
<gene>
    <name evidence="2" type="ORF">Taro_023741</name>
</gene>
<sequence length="78" mass="8566">MPSYVGRRFHLVARAKKGVGNEAQGQRRCPSTIALPPVAACSIVSEMVIYESTGSEDMEEMNEEKPFNPPNISFPLVV</sequence>
<evidence type="ECO:0000313" key="3">
    <source>
        <dbReference type="Proteomes" id="UP000652761"/>
    </source>
</evidence>